<accession>A0A1I8B9N1</accession>
<protein>
    <submittedName>
        <fullName evidence="2">PNP_UDP_1 domain-containing protein</fullName>
    </submittedName>
</protein>
<dbReference type="Proteomes" id="UP000095281">
    <property type="component" value="Unplaced"/>
</dbReference>
<proteinExistence type="predicted"/>
<keyword evidence="1" id="KW-1185">Reference proteome</keyword>
<dbReference type="Gene3D" id="1.25.40.420">
    <property type="match status" value="1"/>
</dbReference>
<name>A0A1I8B9N1_MELHA</name>
<reference evidence="2" key="1">
    <citation type="submission" date="2016-11" db="UniProtKB">
        <authorList>
            <consortium name="WormBaseParasite"/>
        </authorList>
    </citation>
    <scope>IDENTIFICATION</scope>
</reference>
<evidence type="ECO:0000313" key="2">
    <source>
        <dbReference type="WBParaSite" id="MhA1_Contig1636.frz3.gene10"/>
    </source>
</evidence>
<sequence>ACVNYISMNRKDILVSDEWKEFKIANVTLANKMLELLAIDY</sequence>
<dbReference type="WBParaSite" id="MhA1_Contig1636.frz3.gene10">
    <property type="protein sequence ID" value="MhA1_Contig1636.frz3.gene10"/>
    <property type="gene ID" value="MhA1_Contig1636.frz3.gene10"/>
</dbReference>
<evidence type="ECO:0000313" key="1">
    <source>
        <dbReference type="Proteomes" id="UP000095281"/>
    </source>
</evidence>
<organism evidence="1 2">
    <name type="scientific">Meloidogyne hapla</name>
    <name type="common">Root-knot nematode worm</name>
    <dbReference type="NCBI Taxonomy" id="6305"/>
    <lineage>
        <taxon>Eukaryota</taxon>
        <taxon>Metazoa</taxon>
        <taxon>Ecdysozoa</taxon>
        <taxon>Nematoda</taxon>
        <taxon>Chromadorea</taxon>
        <taxon>Rhabditida</taxon>
        <taxon>Tylenchina</taxon>
        <taxon>Tylenchomorpha</taxon>
        <taxon>Tylenchoidea</taxon>
        <taxon>Meloidogynidae</taxon>
        <taxon>Meloidogyninae</taxon>
        <taxon>Meloidogyne</taxon>
    </lineage>
</organism>
<dbReference type="AlphaFoldDB" id="A0A1I8B9N1"/>